<gene>
    <name evidence="1" type="ORF">Lery_2921</name>
</gene>
<dbReference type="InterPro" id="IPR020568">
    <property type="entry name" value="Ribosomal_Su5_D2-typ_SF"/>
</dbReference>
<dbReference type="EMBL" id="LNYA01000036">
    <property type="protein sequence ID" value="KTC94007.1"/>
    <property type="molecule type" value="Genomic_DNA"/>
</dbReference>
<keyword evidence="2" id="KW-1185">Reference proteome</keyword>
<proteinExistence type="predicted"/>
<protein>
    <recommendedName>
        <fullName evidence="3">Mevalonate kinase</fullName>
    </recommendedName>
</protein>
<dbReference type="InterPro" id="IPR036554">
    <property type="entry name" value="GHMP_kinase_C_sf"/>
</dbReference>
<dbReference type="SUPFAM" id="SSF55060">
    <property type="entry name" value="GHMP Kinase, C-terminal domain"/>
    <property type="match status" value="1"/>
</dbReference>
<dbReference type="Gene3D" id="3.30.70.890">
    <property type="entry name" value="GHMP kinase, C-terminal domain"/>
    <property type="match status" value="1"/>
</dbReference>
<evidence type="ECO:0008006" key="3">
    <source>
        <dbReference type="Google" id="ProtNLM"/>
    </source>
</evidence>
<organism evidence="1 2">
    <name type="scientific">Legionella erythra</name>
    <dbReference type="NCBI Taxonomy" id="448"/>
    <lineage>
        <taxon>Bacteria</taxon>
        <taxon>Pseudomonadati</taxon>
        <taxon>Pseudomonadota</taxon>
        <taxon>Gammaproteobacteria</taxon>
        <taxon>Legionellales</taxon>
        <taxon>Legionellaceae</taxon>
        <taxon>Legionella</taxon>
    </lineage>
</organism>
<reference evidence="1 2" key="1">
    <citation type="submission" date="2015-11" db="EMBL/GenBank/DDBJ databases">
        <title>Genomic analysis of 38 Legionella species identifies large and diverse effector repertoires.</title>
        <authorList>
            <person name="Burstein D."/>
            <person name="Amaro F."/>
            <person name="Zusman T."/>
            <person name="Lifshitz Z."/>
            <person name="Cohen O."/>
            <person name="Gilbert J.A."/>
            <person name="Pupko T."/>
            <person name="Shuman H.A."/>
            <person name="Segal G."/>
        </authorList>
    </citation>
    <scope>NUCLEOTIDE SEQUENCE [LARGE SCALE GENOMIC DNA]</scope>
    <source>
        <strain evidence="1 2">SE-32A-C8</strain>
    </source>
</reference>
<sequence length="296" mass="32831">MMKWKVPAKTFLLGEYAALEGGSALILTSKPCFELILIEEPVLKGINPASPAGRYWLSLPSIAQGLSWHDPYDGIGGLGASSAQFLAVYLADCHLRNQQPNRKALLERYFQFAWDGQGIKPSGYDIMAQEQQQCVFINGQRHEMRNYPWPFDELAFILVHSRHKLATHEHLQSFQLNFSTDRLSRLADQGCMAFEQANDTLLVNAVNACQQQLEALQLVATDSVKAIAALKSNEGVVAAKGCGALGADVILLLVEKRRLSGLRNELSGMGWKVLATNMDLYIGEHLVESSRMKTRI</sequence>
<evidence type="ECO:0000313" key="2">
    <source>
        <dbReference type="Proteomes" id="UP000054773"/>
    </source>
</evidence>
<name>A0A0W0TEJ3_LEGER</name>
<dbReference type="STRING" id="448.Lery_2921"/>
<dbReference type="PATRIC" id="fig|448.7.peg.3078"/>
<comment type="caution">
    <text evidence="1">The sequence shown here is derived from an EMBL/GenBank/DDBJ whole genome shotgun (WGS) entry which is preliminary data.</text>
</comment>
<dbReference type="SUPFAM" id="SSF54211">
    <property type="entry name" value="Ribosomal protein S5 domain 2-like"/>
    <property type="match status" value="1"/>
</dbReference>
<dbReference type="RefSeq" id="WP_237759247.1">
    <property type="nucleotide sequence ID" value="NZ_CAAAHY010000030.1"/>
</dbReference>
<dbReference type="Proteomes" id="UP000054773">
    <property type="component" value="Unassembled WGS sequence"/>
</dbReference>
<dbReference type="AlphaFoldDB" id="A0A0W0TEJ3"/>
<accession>A0A0W0TEJ3</accession>
<evidence type="ECO:0000313" key="1">
    <source>
        <dbReference type="EMBL" id="KTC94007.1"/>
    </source>
</evidence>